<dbReference type="Gene3D" id="1.10.10.160">
    <property type="match status" value="1"/>
</dbReference>
<gene>
    <name evidence="10 12" type="primary">recC</name>
    <name evidence="12" type="ORF">ACFQ02_08985</name>
</gene>
<dbReference type="SUPFAM" id="SSF52540">
    <property type="entry name" value="P-loop containing nucleoside triphosphate hydrolases"/>
    <property type="match status" value="2"/>
</dbReference>
<dbReference type="Pfam" id="PF04257">
    <property type="entry name" value="Exonuc_V_gamma"/>
    <property type="match status" value="1"/>
</dbReference>
<evidence type="ECO:0000256" key="8">
    <source>
        <dbReference type="ARBA" id="ARBA00023125"/>
    </source>
</evidence>
<protein>
    <recommendedName>
        <fullName evidence="10">RecBCD enzyme subunit RecC</fullName>
    </recommendedName>
    <alternativeName>
        <fullName evidence="10">Exonuclease V subunit RecC</fullName>
        <shortName evidence="10">ExoV subunit RecC</shortName>
    </alternativeName>
    <alternativeName>
        <fullName evidence="10">Helicase/nuclease RecBCD subunit RecC</fullName>
    </alternativeName>
</protein>
<comment type="miscellaneous">
    <text evidence="10">In the RecBCD complex, RecB has a slow 3'-5' helicase, an exonuclease activity and loads RecA onto ssDNA, RecD has a fast 5'-3' helicase activity, while RecC stimulates the ATPase and processivity of the RecB helicase and contributes to recognition of the Chi site.</text>
</comment>
<reference evidence="13" key="1">
    <citation type="journal article" date="2019" name="Int. J. Syst. Evol. Microbiol.">
        <title>The Global Catalogue of Microorganisms (GCM) 10K type strain sequencing project: providing services to taxonomists for standard genome sequencing and annotation.</title>
        <authorList>
            <consortium name="The Broad Institute Genomics Platform"/>
            <consortium name="The Broad Institute Genome Sequencing Center for Infectious Disease"/>
            <person name="Wu L."/>
            <person name="Ma J."/>
        </authorList>
    </citation>
    <scope>NUCLEOTIDE SEQUENCE [LARGE SCALE GENOMIC DNA]</scope>
    <source>
        <strain evidence="13">CCUG 61707</strain>
    </source>
</reference>
<dbReference type="PANTHER" id="PTHR30591">
    <property type="entry name" value="RECBCD ENZYME SUBUNIT RECC"/>
    <property type="match status" value="1"/>
</dbReference>
<dbReference type="InterPro" id="IPR013986">
    <property type="entry name" value="DExx_box_DNA_helicase_dom_sf"/>
</dbReference>
<name>A0ABW3IAL7_9PAST</name>
<keyword evidence="1 10" id="KW-0540">Nuclease</keyword>
<dbReference type="InterPro" id="IPR011335">
    <property type="entry name" value="Restrct_endonuc-II-like"/>
</dbReference>
<comment type="similarity">
    <text evidence="10">Belongs to the RecC family.</text>
</comment>
<keyword evidence="6 10" id="KW-0269">Exonuclease</keyword>
<dbReference type="Pfam" id="PF17946">
    <property type="entry name" value="RecC_C"/>
    <property type="match status" value="1"/>
</dbReference>
<evidence type="ECO:0000313" key="13">
    <source>
        <dbReference type="Proteomes" id="UP001596996"/>
    </source>
</evidence>
<evidence type="ECO:0000256" key="3">
    <source>
        <dbReference type="ARBA" id="ARBA00022763"/>
    </source>
</evidence>
<keyword evidence="13" id="KW-1185">Reference proteome</keyword>
<keyword evidence="9 10" id="KW-0234">DNA repair</keyword>
<dbReference type="RefSeq" id="WP_380822015.1">
    <property type="nucleotide sequence ID" value="NZ_JBHTJN010000028.1"/>
</dbReference>
<evidence type="ECO:0000256" key="10">
    <source>
        <dbReference type="HAMAP-Rule" id="MF_01486"/>
    </source>
</evidence>
<evidence type="ECO:0000256" key="1">
    <source>
        <dbReference type="ARBA" id="ARBA00022722"/>
    </source>
</evidence>
<organism evidence="12 13">
    <name type="scientific">Seminibacterium arietis</name>
    <dbReference type="NCBI Taxonomy" id="1173502"/>
    <lineage>
        <taxon>Bacteria</taxon>
        <taxon>Pseudomonadati</taxon>
        <taxon>Pseudomonadota</taxon>
        <taxon>Gammaproteobacteria</taxon>
        <taxon>Pasteurellales</taxon>
        <taxon>Pasteurellaceae</taxon>
        <taxon>Seminibacterium</taxon>
    </lineage>
</organism>
<dbReference type="InterPro" id="IPR027417">
    <property type="entry name" value="P-loop_NTPase"/>
</dbReference>
<comment type="function">
    <text evidence="10">A helicase/nuclease that prepares dsDNA breaks (DSB) for recombinational DNA repair. Binds to DSBs and unwinds DNA via a highly rapid and processive ATP-dependent bidirectional helicase activity. Unwinds dsDNA until it encounters a Chi (crossover hotspot instigator) sequence from the 3' direction. Cuts ssDNA a few nucleotides 3' to the Chi site. The properties and activities of the enzyme are changed at Chi. The Chi-altered holoenzyme produces a long 3'-ssDNA overhang and facilitates RecA-binding to the ssDNA for homologous DNA recombination and repair. Holoenzyme degrades any linearized DNA that is unable to undergo homologous recombination. In the holoenzyme this subunit recognizes the wild-type Chi sequence, and when added to isolated RecB increases its ATP-dependent helicase processivity.</text>
</comment>
<comment type="caution">
    <text evidence="12">The sequence shown here is derived from an EMBL/GenBank/DDBJ whole genome shotgun (WGS) entry which is preliminary data.</text>
</comment>
<keyword evidence="5 10" id="KW-0347">Helicase</keyword>
<dbReference type="InterPro" id="IPR006697">
    <property type="entry name" value="RecC"/>
</dbReference>
<evidence type="ECO:0000256" key="4">
    <source>
        <dbReference type="ARBA" id="ARBA00022801"/>
    </source>
</evidence>
<dbReference type="InterPro" id="IPR041500">
    <property type="entry name" value="RecC_C"/>
</dbReference>
<evidence type="ECO:0000313" key="12">
    <source>
        <dbReference type="EMBL" id="MFD0966954.1"/>
    </source>
</evidence>
<dbReference type="SUPFAM" id="SSF52980">
    <property type="entry name" value="Restriction endonuclease-like"/>
    <property type="match status" value="1"/>
</dbReference>
<keyword evidence="2 10" id="KW-0547">Nucleotide-binding</keyword>
<dbReference type="Gene3D" id="3.40.50.10930">
    <property type="match status" value="1"/>
</dbReference>
<keyword evidence="3 10" id="KW-0227">DNA damage</keyword>
<dbReference type="HAMAP" id="MF_01486">
    <property type="entry name" value="RecC"/>
    <property type="match status" value="1"/>
</dbReference>
<keyword evidence="4 10" id="KW-0378">Hydrolase</keyword>
<feature type="domain" description="RecC C-terminal" evidence="11">
    <location>
        <begin position="848"/>
        <end position="1061"/>
    </location>
</feature>
<keyword evidence="8 10" id="KW-0238">DNA-binding</keyword>
<accession>A0ABW3IAL7</accession>
<dbReference type="PANTHER" id="PTHR30591:SF1">
    <property type="entry name" value="RECBCD ENZYME SUBUNIT RECC"/>
    <property type="match status" value="1"/>
</dbReference>
<dbReference type="EMBL" id="JBHTJN010000028">
    <property type="protein sequence ID" value="MFD0966954.1"/>
    <property type="molecule type" value="Genomic_DNA"/>
</dbReference>
<dbReference type="GO" id="GO:0008854">
    <property type="term" value="F:exodeoxyribonuclease V activity"/>
    <property type="evidence" value="ECO:0007669"/>
    <property type="project" value="UniProtKB-EC"/>
</dbReference>
<keyword evidence="7 10" id="KW-0067">ATP-binding</keyword>
<dbReference type="PIRSF" id="PIRSF000980">
    <property type="entry name" value="RecC"/>
    <property type="match status" value="1"/>
</dbReference>
<dbReference type="Gene3D" id="3.40.50.300">
    <property type="entry name" value="P-loop containing nucleotide triphosphate hydrolases"/>
    <property type="match status" value="2"/>
</dbReference>
<sequence length="1146" mass="135778">MFTVYYSNQLETLKEILIHVMTQDLLKDPLQSEVILVQSNGMAQWLQWQIAEHCGIAANLTFSMPASFIWQQYQENFPNMSSSNAFSKENMTWHLMQLIPDYLSQPEFQPLYNYLASSHHAEQQKRYQLANKIADLFDQYLVYRPHWITAWEENKDNKIAFHNKNRLNLDSFQLEEQINQHSEWQGILWRALVNKIKENSTQKEQLFHRVDLNQKFLELLKHKKPNNLPQRIFIFGIPTLPKFHLETLYAISQYCEIHLFFYNPCREYWADIVDQHYWQKLQKRYRTSFTKNDNKIPTLSPIQIKKLENDEIEYYEDEKLQIGHPLLSSWGKLGRDFLHLLTELQADREINAYVTESESDLLHQIQTKILDLIPNGKQPLFYQKDDRSLTFHSCYSAMREVEALHDYLLHLFNQNQDDKNAITPKDIVVMVADIDKYTPYIRSVFGQRCQNDSINQQIPFSISDNTLSEDNIIISGFLNLLNLKESLFTVDNVLTLLDIPAIHRRFNIEVEDLAIIKTWIEKSGIRFGLQKATTETYKNYNAWQAGIERMLLGYAMREEHGIWQDTIGFDSTYGLQGQLIGNLSQFIEQLYLWQQQLSGQHSAIEWGQYLYSLIENFFIHDENTQQTIWYLNDIIQSFVKQLQEVNFNEKIIAEVVADIIEKNLTTSHHNLKFLAGKVNFCTLLPMRSIPFKVVCLLGMNENDYPRRYTPNSFDLMQYNRQKGDRNRRDDDRYLFLEALLSAQKYFYISYIGRSIIDDQEKEPSVLVNQLIDYIVDNIDQSNDNQNMRSLLVTQHSMTAFSQQNFIGEYRSFKKQWLPLAQNNKDNSLNFIKKLDTDAFNEIVTSHMNEIELTKLIQFICHPTKFFFENILGVYFYQEELIPECENFTLDNLELYKINNELIYYPNKNREIFFEKLKIKGSMPQSSFSQVYQNEIENEIDDFKENINIYLQKSSYDKPFKLNIDQSNCCLKGTIDCLYETENAKFNRVTWRVGKVKDYDYIYTWIHHLVLCAIDETQNFKSIIHYGKDKAIEFNYIDKNTALQQLQTYVDAYLQGQKQLFIVINKDINNYIKIINNNNTKENSSENDNLDKCNAHLSKIIFGDQYTAPDRYLQRVFAHQKPNTEQIIEINERTFEWFNSMILNIKK</sequence>
<evidence type="ECO:0000256" key="7">
    <source>
        <dbReference type="ARBA" id="ARBA00022840"/>
    </source>
</evidence>
<evidence type="ECO:0000256" key="6">
    <source>
        <dbReference type="ARBA" id="ARBA00022839"/>
    </source>
</evidence>
<dbReference type="Gene3D" id="1.10.10.990">
    <property type="match status" value="1"/>
</dbReference>
<evidence type="ECO:0000259" key="11">
    <source>
        <dbReference type="Pfam" id="PF17946"/>
    </source>
</evidence>
<dbReference type="Proteomes" id="UP001596996">
    <property type="component" value="Unassembled WGS sequence"/>
</dbReference>
<dbReference type="NCBIfam" id="TIGR01450">
    <property type="entry name" value="recC"/>
    <property type="match status" value="1"/>
</dbReference>
<evidence type="ECO:0000256" key="5">
    <source>
        <dbReference type="ARBA" id="ARBA00022806"/>
    </source>
</evidence>
<comment type="subunit">
    <text evidence="10">Heterotrimer of RecB, RecC and RecD. All subunits contribute to DNA-binding.</text>
</comment>
<evidence type="ECO:0000256" key="2">
    <source>
        <dbReference type="ARBA" id="ARBA00022741"/>
    </source>
</evidence>
<proteinExistence type="inferred from homology"/>
<evidence type="ECO:0000256" key="9">
    <source>
        <dbReference type="ARBA" id="ARBA00023204"/>
    </source>
</evidence>